<feature type="region of interest" description="Disordered" evidence="1">
    <location>
        <begin position="127"/>
        <end position="160"/>
    </location>
</feature>
<accession>A0A8W4FRM1</accession>
<reference evidence="2" key="2">
    <citation type="submission" date="2025-08" db="UniProtKB">
        <authorList>
            <consortium name="Ensembl"/>
        </authorList>
    </citation>
    <scope>IDENTIFICATION</scope>
</reference>
<organism evidence="2 3">
    <name type="scientific">Sus scrofa</name>
    <name type="common">Pig</name>
    <dbReference type="NCBI Taxonomy" id="9823"/>
    <lineage>
        <taxon>Eukaryota</taxon>
        <taxon>Metazoa</taxon>
        <taxon>Chordata</taxon>
        <taxon>Craniata</taxon>
        <taxon>Vertebrata</taxon>
        <taxon>Euteleostomi</taxon>
        <taxon>Mammalia</taxon>
        <taxon>Eutheria</taxon>
        <taxon>Laurasiatheria</taxon>
        <taxon>Artiodactyla</taxon>
        <taxon>Suina</taxon>
        <taxon>Suidae</taxon>
        <taxon>Sus</taxon>
    </lineage>
</organism>
<evidence type="ECO:0000256" key="1">
    <source>
        <dbReference type="SAM" id="MobiDB-lite"/>
    </source>
</evidence>
<name>A0A8W4FRM1_PIG</name>
<keyword evidence="3" id="KW-1185">Reference proteome</keyword>
<dbReference type="AlphaFoldDB" id="A0A8W4FRM1"/>
<proteinExistence type="predicted"/>
<protein>
    <submittedName>
        <fullName evidence="2">Uncharacterized protein</fullName>
    </submittedName>
</protein>
<dbReference type="Proteomes" id="UP000008227">
    <property type="component" value="Chromosome 3"/>
</dbReference>
<reference evidence="2" key="1">
    <citation type="journal article" date="2020" name="Gigascience">
        <title>An improved pig reference genome sequence to enable pig genetics and genomics research.</title>
        <authorList>
            <person name="Warr A."/>
            <person name="Affara N."/>
            <person name="Aken B."/>
            <person name="Beiki H."/>
            <person name="Bickhart D.M."/>
            <person name="Billis K."/>
            <person name="Chow W."/>
            <person name="Eory L."/>
            <person name="Finlayson H.A."/>
            <person name="Flicek P."/>
            <person name="Giron C.G."/>
            <person name="Griffin D.K."/>
            <person name="Hall R."/>
            <person name="Hannum G."/>
            <person name="Hourlier T."/>
            <person name="Howe K."/>
            <person name="Hume D.A."/>
            <person name="Izuogu O."/>
            <person name="Kim K."/>
            <person name="Koren S."/>
            <person name="Liu H."/>
            <person name="Manchanda N."/>
            <person name="Martin F.J."/>
            <person name="Nonneman D.J."/>
            <person name="O'Connor R.E."/>
            <person name="Phillippy A.M."/>
            <person name="Rohrer G.A."/>
            <person name="Rosen B.D."/>
            <person name="Rund L.A."/>
            <person name="Sargent C.A."/>
            <person name="Schook L.B."/>
            <person name="Schroeder S.G."/>
            <person name="Schwartz A.S."/>
            <person name="Skinner B.M."/>
            <person name="Talbot R."/>
            <person name="Tseng E."/>
            <person name="Tuggle C.K."/>
            <person name="Watson M."/>
            <person name="Smith T.P.L."/>
            <person name="Archibald A.L."/>
        </authorList>
    </citation>
    <scope>NUCLEOTIDE SEQUENCE [LARGE SCALE GENOMIC DNA]</scope>
    <source>
        <strain evidence="2">Duroc</strain>
    </source>
</reference>
<feature type="region of interest" description="Disordered" evidence="1">
    <location>
        <begin position="54"/>
        <end position="77"/>
    </location>
</feature>
<sequence length="200" mass="21601">MIKGLLLEVEGIQSCCHIEKAALGHADRARPDTAGCLVDTQFTDIVGPGDGVPLGQHHGVAAGGRRPQWRVQQPGRGLGGQRLEHRGVHSPQVLKEPLHHLVPMTVVVLQGHFGDLKHRTELVRGMGGGGGGWGRDPGAVRPGKKEPRPGSTAPNRKLSCPKPLLIKRSGLFFRRCRCRQALNHLLGHAGPERELSWSTT</sequence>
<dbReference type="GeneTree" id="ENSGT00910000147704"/>
<evidence type="ECO:0000313" key="3">
    <source>
        <dbReference type="Proteomes" id="UP000008227"/>
    </source>
</evidence>
<dbReference type="Ensembl" id="ENSSSCT00000067033.1">
    <property type="protein sequence ID" value="ENSSSCP00000081323.1"/>
    <property type="gene ID" value="ENSSSCG00000045157.1"/>
</dbReference>
<evidence type="ECO:0000313" key="2">
    <source>
        <dbReference type="Ensembl" id="ENSSSCP00000081323.1"/>
    </source>
</evidence>
<reference evidence="2" key="3">
    <citation type="submission" date="2025-09" db="UniProtKB">
        <authorList>
            <consortium name="Ensembl"/>
        </authorList>
    </citation>
    <scope>IDENTIFICATION</scope>
</reference>